<dbReference type="EMBL" id="MHQI01000030">
    <property type="protein sequence ID" value="OGZ99932.1"/>
    <property type="molecule type" value="Genomic_DNA"/>
</dbReference>
<dbReference type="AlphaFoldDB" id="A0A1G2KKH1"/>
<reference evidence="1 2" key="1">
    <citation type="journal article" date="2016" name="Nat. Commun.">
        <title>Thousands of microbial genomes shed light on interconnected biogeochemical processes in an aquifer system.</title>
        <authorList>
            <person name="Anantharaman K."/>
            <person name="Brown C.T."/>
            <person name="Hug L.A."/>
            <person name="Sharon I."/>
            <person name="Castelle C.J."/>
            <person name="Probst A.J."/>
            <person name="Thomas B.C."/>
            <person name="Singh A."/>
            <person name="Wilkins M.J."/>
            <person name="Karaoz U."/>
            <person name="Brodie E.L."/>
            <person name="Williams K.H."/>
            <person name="Hubbard S.S."/>
            <person name="Banfield J.F."/>
        </authorList>
    </citation>
    <scope>NUCLEOTIDE SEQUENCE [LARGE SCALE GENOMIC DNA]</scope>
</reference>
<dbReference type="STRING" id="1802270.A3C07_02785"/>
<evidence type="ECO:0000313" key="2">
    <source>
        <dbReference type="Proteomes" id="UP000179023"/>
    </source>
</evidence>
<dbReference type="Gene3D" id="3.40.50.150">
    <property type="entry name" value="Vaccinia Virus protein VP39"/>
    <property type="match status" value="1"/>
</dbReference>
<dbReference type="InterPro" id="IPR029063">
    <property type="entry name" value="SAM-dependent_MTases_sf"/>
</dbReference>
<protein>
    <recommendedName>
        <fullName evidence="3">Macrocin O-methyltransferase</fullName>
    </recommendedName>
</protein>
<dbReference type="Pfam" id="PF05711">
    <property type="entry name" value="TylF"/>
    <property type="match status" value="1"/>
</dbReference>
<accession>A0A1G2KKH1</accession>
<name>A0A1G2KKH1_9BACT</name>
<dbReference type="Proteomes" id="UP000179023">
    <property type="component" value="Unassembled WGS sequence"/>
</dbReference>
<comment type="caution">
    <text evidence="1">The sequence shown here is derived from an EMBL/GenBank/DDBJ whole genome shotgun (WGS) entry which is preliminary data.</text>
</comment>
<sequence>MKPTQWRTPGPVTTGWMKQFRYFVKMYERIKDVSGDVVECGLGKGGTFSMLAYLVGSEELPQKRLLWGFDSFEGWPEPTEWDRSPRNPQKGEWKVSEEEVRKLLEDSEIFKVFPGLRMEIIPGFFAESLPRFPQERTIAFLHLDCDLYPSYRDALAHLFPRVAEGGIVLFDEYREFSKTYGGAEKWPGATRAIDDYFSSLLYIIEYCAETKKYYVIKHL</sequence>
<dbReference type="PANTHER" id="PTHR40036">
    <property type="entry name" value="MACROCIN O-METHYLTRANSFERASE"/>
    <property type="match status" value="1"/>
</dbReference>
<dbReference type="PANTHER" id="PTHR40036:SF1">
    <property type="entry name" value="MACROCIN O-METHYLTRANSFERASE"/>
    <property type="match status" value="1"/>
</dbReference>
<gene>
    <name evidence="1" type="ORF">A3C07_02785</name>
</gene>
<evidence type="ECO:0000313" key="1">
    <source>
        <dbReference type="EMBL" id="OGZ99932.1"/>
    </source>
</evidence>
<dbReference type="SUPFAM" id="SSF53335">
    <property type="entry name" value="S-adenosyl-L-methionine-dependent methyltransferases"/>
    <property type="match status" value="1"/>
</dbReference>
<organism evidence="1 2">
    <name type="scientific">Candidatus Sungbacteria bacterium RIFCSPHIGHO2_02_FULL_47_11</name>
    <dbReference type="NCBI Taxonomy" id="1802270"/>
    <lineage>
        <taxon>Bacteria</taxon>
        <taxon>Candidatus Sungiibacteriota</taxon>
    </lineage>
</organism>
<proteinExistence type="predicted"/>
<dbReference type="InterPro" id="IPR008884">
    <property type="entry name" value="TylF_MeTrfase"/>
</dbReference>
<evidence type="ECO:0008006" key="3">
    <source>
        <dbReference type="Google" id="ProtNLM"/>
    </source>
</evidence>